<evidence type="ECO:0000313" key="3">
    <source>
        <dbReference type="Proteomes" id="UP000280955"/>
    </source>
</evidence>
<name>A0ABX9SRS6_9GAMM</name>
<organism evidence="2 3">
    <name type="scientific">Photorhabdus asymbiotica</name>
    <dbReference type="NCBI Taxonomy" id="291112"/>
    <lineage>
        <taxon>Bacteria</taxon>
        <taxon>Pseudomonadati</taxon>
        <taxon>Pseudomonadota</taxon>
        <taxon>Gammaproteobacteria</taxon>
        <taxon>Enterobacterales</taxon>
        <taxon>Morganellaceae</taxon>
        <taxon>Photorhabdus</taxon>
    </lineage>
</organism>
<evidence type="ECO:0000313" key="2">
    <source>
        <dbReference type="EMBL" id="RKS66159.1"/>
    </source>
</evidence>
<keyword evidence="3" id="KW-1185">Reference proteome</keyword>
<keyword evidence="1" id="KW-0472">Membrane</keyword>
<gene>
    <name evidence="2" type="ORF">BDD30_0445</name>
</gene>
<accession>A0ABX9SRS6</accession>
<comment type="caution">
    <text evidence="2">The sequence shown here is derived from an EMBL/GenBank/DDBJ whole genome shotgun (WGS) entry which is preliminary data.</text>
</comment>
<evidence type="ECO:0000256" key="1">
    <source>
        <dbReference type="SAM" id="Phobius"/>
    </source>
</evidence>
<keyword evidence="1" id="KW-1133">Transmembrane helix</keyword>
<dbReference type="EMBL" id="RBLJ01000001">
    <property type="protein sequence ID" value="RKS66159.1"/>
    <property type="molecule type" value="Genomic_DNA"/>
</dbReference>
<feature type="transmembrane region" description="Helical" evidence="1">
    <location>
        <begin position="34"/>
        <end position="56"/>
    </location>
</feature>
<protein>
    <submittedName>
        <fullName evidence="2">Uncharacterized protein</fullName>
    </submittedName>
</protein>
<keyword evidence="1" id="KW-0812">Transmembrane</keyword>
<sequence>MTEGKSNNSTDKLFECFVFRYSTGLRLDKMWAEYSLIFIVKGYSGSYWCIILLIGCTF</sequence>
<proteinExistence type="predicted"/>
<dbReference type="Proteomes" id="UP000280955">
    <property type="component" value="Unassembled WGS sequence"/>
</dbReference>
<reference evidence="2 3" key="1">
    <citation type="submission" date="2018-10" db="EMBL/GenBank/DDBJ databases">
        <title>Genomic Encyclopedia of Archaeal and Bacterial Type Strains, Phase II (KMG-II): from individual species to whole genera.</title>
        <authorList>
            <person name="Goeker M."/>
        </authorList>
    </citation>
    <scope>NUCLEOTIDE SEQUENCE [LARGE SCALE GENOMIC DNA]</scope>
    <source>
        <strain evidence="2 3">DSM 15149</strain>
    </source>
</reference>